<evidence type="ECO:0000259" key="2">
    <source>
        <dbReference type="Pfam" id="PF25547"/>
    </source>
</evidence>
<feature type="compositionally biased region" description="Pro residues" evidence="1">
    <location>
        <begin position="192"/>
        <end position="207"/>
    </location>
</feature>
<feature type="compositionally biased region" description="Low complexity" evidence="1">
    <location>
        <begin position="282"/>
        <end position="299"/>
    </location>
</feature>
<comment type="caution">
    <text evidence="3">The sequence shown here is derived from an EMBL/GenBank/DDBJ whole genome shotgun (WGS) entry which is preliminary data.</text>
</comment>
<dbReference type="Gene3D" id="1.20.1260.20">
    <property type="entry name" value="PPE superfamily"/>
    <property type="match status" value="1"/>
</dbReference>
<feature type="compositionally biased region" description="Gly residues" evidence="1">
    <location>
        <begin position="354"/>
        <end position="385"/>
    </location>
</feature>
<protein>
    <recommendedName>
        <fullName evidence="2">Outer membrane channel protein CpnT-like N-terminal domain-containing protein</fullName>
    </recommendedName>
</protein>
<proteinExistence type="predicted"/>
<accession>A0ABS8ZN21</accession>
<dbReference type="Proteomes" id="UP001521150">
    <property type="component" value="Unassembled WGS sequence"/>
</dbReference>
<feature type="compositionally biased region" description="Gly residues" evidence="1">
    <location>
        <begin position="300"/>
        <end position="344"/>
    </location>
</feature>
<evidence type="ECO:0000256" key="1">
    <source>
        <dbReference type="SAM" id="MobiDB-lite"/>
    </source>
</evidence>
<feature type="region of interest" description="Disordered" evidence="1">
    <location>
        <begin position="172"/>
        <end position="420"/>
    </location>
</feature>
<dbReference type="Pfam" id="PF25547">
    <property type="entry name" value="WXG100_2"/>
    <property type="match status" value="1"/>
</dbReference>
<sequence>MVERHQVPQSNLNLAGQSHVALKQWTDTGRPADAEALATTWKDVGNGLQAAARDLLVAIVGSQEGWKGQAANAMRSHLQKVADWSKATGEGVTKASTAFTQQGEAISTAKNSMPEPVDFNPQQMIKDAATKGGIIGLATLPVNMYAQHQKQQQAHEQAIQVVAQRDTALQAAASSVPPFEPPPKIGDSGIKEPPPQPPSPPVGPGIPPGTGGPRPGGNGGQFRGGGGGGGGTGGPFQGGNGGNGGNGGFNPNDPNNPNNPNRPGAGIGTGTAGYEPPPPPNNNNYNNNFGGGNPNNPYSGGQGGYGGGPFGGPGGAGGYGTGGAGRPGGGFGGNGPMSGSGPQAGTGNTPPPGGAGGMGGRGGGPAGARGGAGMGGMGGGGGHGQGGEDEEHQRPSYLVEPDPDATFGTDQLTAPPVIGG</sequence>
<organism evidence="3 4">
    <name type="scientific">Kibdelosporangium philippinense</name>
    <dbReference type="NCBI Taxonomy" id="211113"/>
    <lineage>
        <taxon>Bacteria</taxon>
        <taxon>Bacillati</taxon>
        <taxon>Actinomycetota</taxon>
        <taxon>Actinomycetes</taxon>
        <taxon>Pseudonocardiales</taxon>
        <taxon>Pseudonocardiaceae</taxon>
        <taxon>Kibdelosporangium</taxon>
    </lineage>
</organism>
<name>A0ABS8ZN21_9PSEU</name>
<feature type="domain" description="Outer membrane channel protein CpnT-like N-terminal" evidence="2">
    <location>
        <begin position="29"/>
        <end position="134"/>
    </location>
</feature>
<dbReference type="EMBL" id="JAJVCN010000003">
    <property type="protein sequence ID" value="MCE7009158.1"/>
    <property type="molecule type" value="Genomic_DNA"/>
</dbReference>
<dbReference type="InterPro" id="IPR038332">
    <property type="entry name" value="PPE_sf"/>
</dbReference>
<keyword evidence="4" id="KW-1185">Reference proteome</keyword>
<gene>
    <name evidence="3" type="ORF">LWC34_41045</name>
</gene>
<dbReference type="RefSeq" id="WP_233730581.1">
    <property type="nucleotide sequence ID" value="NZ_JAJVCN010000003.1"/>
</dbReference>
<evidence type="ECO:0000313" key="3">
    <source>
        <dbReference type="EMBL" id="MCE7009158.1"/>
    </source>
</evidence>
<reference evidence="3 4" key="1">
    <citation type="submission" date="2021-12" db="EMBL/GenBank/DDBJ databases">
        <title>Genome sequence of Kibdelosporangium philippinense ATCC 49844.</title>
        <authorList>
            <person name="Fedorov E.A."/>
            <person name="Omeragic M."/>
            <person name="Shalygina K.F."/>
            <person name="Maclea K.S."/>
        </authorList>
    </citation>
    <scope>NUCLEOTIDE SEQUENCE [LARGE SCALE GENOMIC DNA]</scope>
    <source>
        <strain evidence="3 4">ATCC 49844</strain>
    </source>
</reference>
<dbReference type="InterPro" id="IPR057746">
    <property type="entry name" value="CpnT-like_N"/>
</dbReference>
<feature type="compositionally biased region" description="Gly residues" evidence="1">
    <location>
        <begin position="208"/>
        <end position="248"/>
    </location>
</feature>
<dbReference type="SUPFAM" id="SSF140459">
    <property type="entry name" value="PE/PPE dimer-like"/>
    <property type="match status" value="1"/>
</dbReference>
<feature type="compositionally biased region" description="Low complexity" evidence="1">
    <location>
        <begin position="249"/>
        <end position="264"/>
    </location>
</feature>
<evidence type="ECO:0000313" key="4">
    <source>
        <dbReference type="Proteomes" id="UP001521150"/>
    </source>
</evidence>